<name>A0A4P2R430_SORCE</name>
<evidence type="ECO:0000256" key="1">
    <source>
        <dbReference type="SAM" id="MobiDB-lite"/>
    </source>
</evidence>
<reference evidence="2 3" key="1">
    <citation type="submission" date="2015-09" db="EMBL/GenBank/DDBJ databases">
        <title>Sorangium comparison.</title>
        <authorList>
            <person name="Zaburannyi N."/>
            <person name="Bunk B."/>
            <person name="Overmann J."/>
            <person name="Mueller R."/>
        </authorList>
    </citation>
    <scope>NUCLEOTIDE SEQUENCE [LARGE SCALE GENOMIC DNA]</scope>
    <source>
        <strain evidence="2 3">So ce836</strain>
    </source>
</reference>
<dbReference type="AlphaFoldDB" id="A0A4P2R430"/>
<accession>A0A4P2R430</accession>
<feature type="compositionally biased region" description="Basic residues" evidence="1">
    <location>
        <begin position="72"/>
        <end position="81"/>
    </location>
</feature>
<evidence type="ECO:0000313" key="2">
    <source>
        <dbReference type="EMBL" id="AUX37361.1"/>
    </source>
</evidence>
<protein>
    <submittedName>
        <fullName evidence="2">Uncharacterized protein</fullName>
    </submittedName>
</protein>
<organism evidence="2 3">
    <name type="scientific">Sorangium cellulosum</name>
    <name type="common">Polyangium cellulosum</name>
    <dbReference type="NCBI Taxonomy" id="56"/>
    <lineage>
        <taxon>Bacteria</taxon>
        <taxon>Pseudomonadati</taxon>
        <taxon>Myxococcota</taxon>
        <taxon>Polyangia</taxon>
        <taxon>Polyangiales</taxon>
        <taxon>Polyangiaceae</taxon>
        <taxon>Sorangium</taxon>
    </lineage>
</organism>
<gene>
    <name evidence="2" type="ORF">SOCE836_095840</name>
</gene>
<proteinExistence type="predicted"/>
<sequence length="81" mass="8674">MRPPGGASVVELYRQVSRLGIACAIPHGDLSARVSGGQRALRPREATPCVASRAPYSEDPRPTCSDHPAASRPRRRTGHTT</sequence>
<evidence type="ECO:0000313" key="3">
    <source>
        <dbReference type="Proteomes" id="UP000295497"/>
    </source>
</evidence>
<dbReference type="Proteomes" id="UP000295497">
    <property type="component" value="Chromosome"/>
</dbReference>
<dbReference type="EMBL" id="CP012672">
    <property type="protein sequence ID" value="AUX37361.1"/>
    <property type="molecule type" value="Genomic_DNA"/>
</dbReference>
<feature type="region of interest" description="Disordered" evidence="1">
    <location>
        <begin position="31"/>
        <end position="81"/>
    </location>
</feature>